<dbReference type="PANTHER" id="PTHR46500">
    <property type="entry name" value="CILIA- AND FLAGELLA-ASSOCIATED PROTEIN 221"/>
    <property type="match status" value="1"/>
</dbReference>
<dbReference type="InterPro" id="IPR029676">
    <property type="entry name" value="CFAP221"/>
</dbReference>
<organism evidence="2 3">
    <name type="scientific">Anaeromyces robustus</name>
    <dbReference type="NCBI Taxonomy" id="1754192"/>
    <lineage>
        <taxon>Eukaryota</taxon>
        <taxon>Fungi</taxon>
        <taxon>Fungi incertae sedis</taxon>
        <taxon>Chytridiomycota</taxon>
        <taxon>Chytridiomycota incertae sedis</taxon>
        <taxon>Neocallimastigomycetes</taxon>
        <taxon>Neocallimastigales</taxon>
        <taxon>Neocallimastigaceae</taxon>
        <taxon>Anaeromyces</taxon>
    </lineage>
</organism>
<feature type="compositionally biased region" description="Low complexity" evidence="1">
    <location>
        <begin position="338"/>
        <end position="361"/>
    </location>
</feature>
<dbReference type="PANTHER" id="PTHR46500:SF1">
    <property type="entry name" value="CILIA- AND FLAGELLA-ASSOCIATED PROTEIN 221"/>
    <property type="match status" value="1"/>
</dbReference>
<feature type="region of interest" description="Disordered" evidence="1">
    <location>
        <begin position="790"/>
        <end position="811"/>
    </location>
</feature>
<evidence type="ECO:0000313" key="3">
    <source>
        <dbReference type="Proteomes" id="UP000193944"/>
    </source>
</evidence>
<accession>A0A1Y1WWQ4</accession>
<dbReference type="GO" id="GO:0003341">
    <property type="term" value="P:cilium movement"/>
    <property type="evidence" value="ECO:0007669"/>
    <property type="project" value="InterPro"/>
</dbReference>
<evidence type="ECO:0008006" key="4">
    <source>
        <dbReference type="Google" id="ProtNLM"/>
    </source>
</evidence>
<feature type="compositionally biased region" description="Basic and acidic residues" evidence="1">
    <location>
        <begin position="303"/>
        <end position="337"/>
    </location>
</feature>
<dbReference type="STRING" id="1754192.A0A1Y1WWQ4"/>
<feature type="region of interest" description="Disordered" evidence="1">
    <location>
        <begin position="295"/>
        <end position="374"/>
    </location>
</feature>
<dbReference type="Proteomes" id="UP000193944">
    <property type="component" value="Unassembled WGS sequence"/>
</dbReference>
<evidence type="ECO:0000313" key="2">
    <source>
        <dbReference type="EMBL" id="ORX77979.1"/>
    </source>
</evidence>
<keyword evidence="3" id="KW-1185">Reference proteome</keyword>
<name>A0A1Y1WWQ4_9FUNG</name>
<evidence type="ECO:0000256" key="1">
    <source>
        <dbReference type="SAM" id="MobiDB-lite"/>
    </source>
</evidence>
<sequence length="839" mass="100076">MISEVSSEISSTKTDDDINFSGDFFQNPKNVDTIKASIETTNDIKNNFLYYSDKIECIPSIIHFSGFNVNTTQKQFIRIINKSSKKIRINVKPPETPNFTIEHKKRGYIIPQMSEEVLISFTPTQWKYYYDTIKIVGPDINFVIPIHGYPVLTNIDFPKRIDFGEVPLAYTKTKTIPIKCNIPIDFEFKIEITEPNPFYNIYPLKGIIPALGSIDIIIEYKPCSYRSSHLSFQIDISQFNFKPYKVKVFGTCQPNLLLQKRYGNDNDYDYDNEIDNKISELDINLDEKENNEYFNNDEIEINSMDKEKDKDKDKDKNINMKKEDEETLTRNNSEKGNKILGNNNNNELLINSSSKSNNNIETQKDSTLNINEKQRKRLSKAEELKIDNNDQDEADSFILNFKKRKQYEKYKEMHRFICVGEDIPEEVDNYDSSEKKITIPEIIEKKPEINYNTIKQSQNILVGHDIKNYYFFENDNYMKDWESKERIVKKFLRLHYKHIYQIRAKRLLNNFREWKKNKENGNKKEEKKKELINQDEESFKVSLFEPINEQEKEYIKKLNKNDENLKFFLPHTIIFDESHPFRKPYSIKPIEINHIPLWNPIPFQEPLEYQLLNYQPQPDISISEYLFSNVNQNVIDKTEEIKIVKRSKEYYIPDMPNKLIEPCYVPLEIYNPHQYSRNNICFWNSKINKNIEFEMFKTPDDSLEKISKDNNIQRLTTMNLYTSRNMIQNENISVSFYLDNKLCTEKQKIETHSSLISQIWKDLREETKEREEKEEKKRINKIKNLNRYKKLQNSQPDFNDDEESSKRLHEKKNENEYIENIENIIDFDYCSEFLAFLYD</sequence>
<protein>
    <recommendedName>
        <fullName evidence="4">MSP domain-containing protein</fullName>
    </recommendedName>
</protein>
<dbReference type="AlphaFoldDB" id="A0A1Y1WWQ4"/>
<dbReference type="GO" id="GO:0097729">
    <property type="term" value="C:9+2 motile cilium"/>
    <property type="evidence" value="ECO:0007669"/>
    <property type="project" value="TreeGrafter"/>
</dbReference>
<dbReference type="GO" id="GO:0044458">
    <property type="term" value="P:motile cilium assembly"/>
    <property type="evidence" value="ECO:0007669"/>
    <property type="project" value="TreeGrafter"/>
</dbReference>
<dbReference type="EMBL" id="MCFG01000227">
    <property type="protein sequence ID" value="ORX77979.1"/>
    <property type="molecule type" value="Genomic_DNA"/>
</dbReference>
<gene>
    <name evidence="2" type="ORF">BCR32DRAFT_282701</name>
</gene>
<dbReference type="OrthoDB" id="2154176at2759"/>
<dbReference type="InterPro" id="IPR013783">
    <property type="entry name" value="Ig-like_fold"/>
</dbReference>
<reference evidence="2 3" key="2">
    <citation type="submission" date="2016-08" db="EMBL/GenBank/DDBJ databases">
        <title>Pervasive Adenine N6-methylation of Active Genes in Fungi.</title>
        <authorList>
            <consortium name="DOE Joint Genome Institute"/>
            <person name="Mondo S.J."/>
            <person name="Dannebaum R.O."/>
            <person name="Kuo R.C."/>
            <person name="Labutti K."/>
            <person name="Haridas S."/>
            <person name="Kuo A."/>
            <person name="Salamov A."/>
            <person name="Ahrendt S.R."/>
            <person name="Lipzen A."/>
            <person name="Sullivan W."/>
            <person name="Andreopoulos W.B."/>
            <person name="Clum A."/>
            <person name="Lindquist E."/>
            <person name="Daum C."/>
            <person name="Ramamoorthy G.K."/>
            <person name="Gryganskyi A."/>
            <person name="Culley D."/>
            <person name="Magnuson J.K."/>
            <person name="James T.Y."/>
            <person name="O'Malley M.A."/>
            <person name="Stajich J.E."/>
            <person name="Spatafora J.W."/>
            <person name="Visel A."/>
            <person name="Grigoriev I.V."/>
        </authorList>
    </citation>
    <scope>NUCLEOTIDE SEQUENCE [LARGE SCALE GENOMIC DNA]</scope>
    <source>
        <strain evidence="2 3">S4</strain>
    </source>
</reference>
<proteinExistence type="predicted"/>
<comment type="caution">
    <text evidence="2">The sequence shown here is derived from an EMBL/GenBank/DDBJ whole genome shotgun (WGS) entry which is preliminary data.</text>
</comment>
<dbReference type="Gene3D" id="2.60.40.10">
    <property type="entry name" value="Immunoglobulins"/>
    <property type="match status" value="2"/>
</dbReference>
<reference evidence="2 3" key="1">
    <citation type="submission" date="2016-08" db="EMBL/GenBank/DDBJ databases">
        <title>A Parts List for Fungal Cellulosomes Revealed by Comparative Genomics.</title>
        <authorList>
            <consortium name="DOE Joint Genome Institute"/>
            <person name="Haitjema C.H."/>
            <person name="Gilmore S.P."/>
            <person name="Henske J.K."/>
            <person name="Solomon K.V."/>
            <person name="De Groot R."/>
            <person name="Kuo A."/>
            <person name="Mondo S.J."/>
            <person name="Salamov A.A."/>
            <person name="Labutti K."/>
            <person name="Zhao Z."/>
            <person name="Chiniquy J."/>
            <person name="Barry K."/>
            <person name="Brewer H.M."/>
            <person name="Purvine S.O."/>
            <person name="Wright A.T."/>
            <person name="Boxma B."/>
            <person name="Van Alen T."/>
            <person name="Hackstein J.H."/>
            <person name="Baker S.E."/>
            <person name="Grigoriev I.V."/>
            <person name="O'Malley M.A."/>
        </authorList>
    </citation>
    <scope>NUCLEOTIDE SEQUENCE [LARGE SCALE GENOMIC DNA]</scope>
    <source>
        <strain evidence="2 3">S4</strain>
    </source>
</reference>